<feature type="DNA-binding region" description="H-T-H motif" evidence="4">
    <location>
        <begin position="29"/>
        <end position="48"/>
    </location>
</feature>
<evidence type="ECO:0000256" key="2">
    <source>
        <dbReference type="ARBA" id="ARBA00023125"/>
    </source>
</evidence>
<dbReference type="InterPro" id="IPR001647">
    <property type="entry name" value="HTH_TetR"/>
</dbReference>
<dbReference type="AlphaFoldDB" id="A0AAE3GHS2"/>
<protein>
    <submittedName>
        <fullName evidence="6">Transcriptional regulator, TetR family</fullName>
    </submittedName>
</protein>
<sequence>MPRWKPNARARLAAAALDLFEERGYENTSVIDIAQRAGLGKTTFFRHFQDKREVLFGDGTLDAILVDAITSAAETATPLEVMARALEIVGQYAFTSERRAFVARRQKVIDANPELREREALKNLALTAAVTDALKRRGVSDLNARVAAELGALALRIAYERWSETTGDEEFGVIARHALDEVRAATLR</sequence>
<dbReference type="SUPFAM" id="SSF46689">
    <property type="entry name" value="Homeodomain-like"/>
    <property type="match status" value="1"/>
</dbReference>
<keyword evidence="2 4" id="KW-0238">DNA-binding</keyword>
<reference evidence="6" key="1">
    <citation type="submission" date="2022-06" db="EMBL/GenBank/DDBJ databases">
        <title>Genomic Encyclopedia of Archaeal and Bacterial Type Strains, Phase II (KMG-II): from individual species to whole genera.</title>
        <authorList>
            <person name="Goeker M."/>
        </authorList>
    </citation>
    <scope>NUCLEOTIDE SEQUENCE</scope>
    <source>
        <strain evidence="6">DSM 43935</strain>
    </source>
</reference>
<dbReference type="PRINTS" id="PR00455">
    <property type="entry name" value="HTHTETR"/>
</dbReference>
<dbReference type="InterPro" id="IPR050109">
    <property type="entry name" value="HTH-type_TetR-like_transc_reg"/>
</dbReference>
<keyword evidence="7" id="KW-1185">Reference proteome</keyword>
<dbReference type="Gene3D" id="1.10.357.10">
    <property type="entry name" value="Tetracycline Repressor, domain 2"/>
    <property type="match status" value="1"/>
</dbReference>
<evidence type="ECO:0000256" key="3">
    <source>
        <dbReference type="ARBA" id="ARBA00023163"/>
    </source>
</evidence>
<keyword evidence="1" id="KW-0805">Transcription regulation</keyword>
<evidence type="ECO:0000256" key="1">
    <source>
        <dbReference type="ARBA" id="ARBA00023015"/>
    </source>
</evidence>
<dbReference type="EMBL" id="JAMTCK010000010">
    <property type="protein sequence ID" value="MCP2167640.1"/>
    <property type="molecule type" value="Genomic_DNA"/>
</dbReference>
<gene>
    <name evidence="6" type="ORF">LX83_004513</name>
</gene>
<dbReference type="GO" id="GO:0000976">
    <property type="term" value="F:transcription cis-regulatory region binding"/>
    <property type="evidence" value="ECO:0007669"/>
    <property type="project" value="TreeGrafter"/>
</dbReference>
<dbReference type="PANTHER" id="PTHR30055:SF234">
    <property type="entry name" value="HTH-TYPE TRANSCRIPTIONAL REGULATOR BETI"/>
    <property type="match status" value="1"/>
</dbReference>
<evidence type="ECO:0000256" key="4">
    <source>
        <dbReference type="PROSITE-ProRule" id="PRU00335"/>
    </source>
</evidence>
<evidence type="ECO:0000313" key="7">
    <source>
        <dbReference type="Proteomes" id="UP001206128"/>
    </source>
</evidence>
<keyword evidence="3" id="KW-0804">Transcription</keyword>
<evidence type="ECO:0000259" key="5">
    <source>
        <dbReference type="PROSITE" id="PS50977"/>
    </source>
</evidence>
<dbReference type="RefSeq" id="WP_253774682.1">
    <property type="nucleotide sequence ID" value="NZ_JAMTCK010000010.1"/>
</dbReference>
<dbReference type="PANTHER" id="PTHR30055">
    <property type="entry name" value="HTH-TYPE TRANSCRIPTIONAL REGULATOR RUTR"/>
    <property type="match status" value="1"/>
</dbReference>
<feature type="domain" description="HTH tetR-type" evidence="5">
    <location>
        <begin position="6"/>
        <end position="66"/>
    </location>
</feature>
<dbReference type="Pfam" id="PF00440">
    <property type="entry name" value="TetR_N"/>
    <property type="match status" value="1"/>
</dbReference>
<dbReference type="Proteomes" id="UP001206128">
    <property type="component" value="Unassembled WGS sequence"/>
</dbReference>
<comment type="caution">
    <text evidence="6">The sequence shown here is derived from an EMBL/GenBank/DDBJ whole genome shotgun (WGS) entry which is preliminary data.</text>
</comment>
<organism evidence="6 7">
    <name type="scientific">Goodfellowiella coeruleoviolacea</name>
    <dbReference type="NCBI Taxonomy" id="334858"/>
    <lineage>
        <taxon>Bacteria</taxon>
        <taxon>Bacillati</taxon>
        <taxon>Actinomycetota</taxon>
        <taxon>Actinomycetes</taxon>
        <taxon>Pseudonocardiales</taxon>
        <taxon>Pseudonocardiaceae</taxon>
        <taxon>Goodfellowiella</taxon>
    </lineage>
</organism>
<dbReference type="GO" id="GO:0003700">
    <property type="term" value="F:DNA-binding transcription factor activity"/>
    <property type="evidence" value="ECO:0007669"/>
    <property type="project" value="TreeGrafter"/>
</dbReference>
<accession>A0AAE3GHS2</accession>
<name>A0AAE3GHS2_9PSEU</name>
<dbReference type="InterPro" id="IPR009057">
    <property type="entry name" value="Homeodomain-like_sf"/>
</dbReference>
<dbReference type="InterPro" id="IPR023772">
    <property type="entry name" value="DNA-bd_HTH_TetR-type_CS"/>
</dbReference>
<proteinExistence type="predicted"/>
<evidence type="ECO:0000313" key="6">
    <source>
        <dbReference type="EMBL" id="MCP2167640.1"/>
    </source>
</evidence>
<dbReference type="PROSITE" id="PS01081">
    <property type="entry name" value="HTH_TETR_1"/>
    <property type="match status" value="1"/>
</dbReference>
<dbReference type="PROSITE" id="PS50977">
    <property type="entry name" value="HTH_TETR_2"/>
    <property type="match status" value="1"/>
</dbReference>